<evidence type="ECO:0000313" key="2">
    <source>
        <dbReference type="EMBL" id="OZG49250.1"/>
    </source>
</evidence>
<evidence type="ECO:0000313" key="3">
    <source>
        <dbReference type="Proteomes" id="UP000216004"/>
    </source>
</evidence>
<dbReference type="RefSeq" id="WP_094723067.1">
    <property type="nucleotide sequence ID" value="NZ_MWWS01000005.1"/>
</dbReference>
<keyword evidence="1" id="KW-1133">Transmembrane helix</keyword>
<comment type="caution">
    <text evidence="2">The sequence shown here is derived from an EMBL/GenBank/DDBJ whole genome shotgun (WGS) entry which is preliminary data.</text>
</comment>
<protein>
    <submittedName>
        <fullName evidence="2">Uncharacterized protein</fullName>
    </submittedName>
</protein>
<organism evidence="2 3">
    <name type="scientific">Bombiscardovia coagulans</name>
    <dbReference type="NCBI Taxonomy" id="686666"/>
    <lineage>
        <taxon>Bacteria</taxon>
        <taxon>Bacillati</taxon>
        <taxon>Actinomycetota</taxon>
        <taxon>Actinomycetes</taxon>
        <taxon>Bifidobacteriales</taxon>
        <taxon>Bifidobacteriaceae</taxon>
        <taxon>Bombiscardovia</taxon>
    </lineage>
</organism>
<dbReference type="EMBL" id="MWWS01000005">
    <property type="protein sequence ID" value="OZG49250.1"/>
    <property type="molecule type" value="Genomic_DNA"/>
</dbReference>
<dbReference type="AlphaFoldDB" id="A0A261EQV9"/>
<keyword evidence="3" id="KW-1185">Reference proteome</keyword>
<sequence>MKVLALIMNALSLLGLALTVYMQIKTGVYSDEHADLYSQFDQSQSSLLWICILLFFILFILSLSVLLYFSEQTKK</sequence>
<feature type="transmembrane region" description="Helical" evidence="1">
    <location>
        <begin position="46"/>
        <end position="69"/>
    </location>
</feature>
<keyword evidence="1" id="KW-0812">Transmembrane</keyword>
<name>A0A261EQV9_9BIFI</name>
<dbReference type="Proteomes" id="UP000216004">
    <property type="component" value="Unassembled WGS sequence"/>
</dbReference>
<gene>
    <name evidence="2" type="ORF">BOCO_1059</name>
</gene>
<keyword evidence="1" id="KW-0472">Membrane</keyword>
<accession>A0A261EQV9</accession>
<reference evidence="2 3" key="1">
    <citation type="journal article" date="2017" name="BMC Genomics">
        <title>Comparative genomic and phylogenomic analyses of the Bifidobacteriaceae family.</title>
        <authorList>
            <person name="Lugli G.A."/>
            <person name="Milani C."/>
            <person name="Turroni F."/>
            <person name="Duranti S."/>
            <person name="Mancabelli L."/>
            <person name="Mangifesta M."/>
            <person name="Ferrario C."/>
            <person name="Modesto M."/>
            <person name="Mattarelli P."/>
            <person name="Jiri K."/>
            <person name="van Sinderen D."/>
            <person name="Ventura M."/>
        </authorList>
    </citation>
    <scope>NUCLEOTIDE SEQUENCE [LARGE SCALE GENOMIC DNA]</scope>
    <source>
        <strain evidence="2 3">DSM 22924</strain>
    </source>
</reference>
<proteinExistence type="predicted"/>
<evidence type="ECO:0000256" key="1">
    <source>
        <dbReference type="SAM" id="Phobius"/>
    </source>
</evidence>